<feature type="compositionally biased region" description="Low complexity" evidence="1">
    <location>
        <begin position="220"/>
        <end position="232"/>
    </location>
</feature>
<feature type="domain" description="GBF-interacting protein 1 N-terminal" evidence="2">
    <location>
        <begin position="21"/>
        <end position="81"/>
    </location>
</feature>
<feature type="compositionally biased region" description="Gly residues" evidence="1">
    <location>
        <begin position="1"/>
        <end position="16"/>
    </location>
</feature>
<dbReference type="RefSeq" id="XP_022716698.1">
    <property type="nucleotide sequence ID" value="XM_022860963.1"/>
</dbReference>
<dbReference type="OrthoDB" id="753279at2759"/>
<accession>A0A6P5WL99</accession>
<dbReference type="GO" id="GO:0051082">
    <property type="term" value="F:unfolded protein binding"/>
    <property type="evidence" value="ECO:0007669"/>
    <property type="project" value="TreeGrafter"/>
</dbReference>
<gene>
    <name evidence="4" type="primary">LOC111275566</name>
</gene>
<reference evidence="4" key="1">
    <citation type="submission" date="2025-08" db="UniProtKB">
        <authorList>
            <consortium name="RefSeq"/>
        </authorList>
    </citation>
    <scope>IDENTIFICATION</scope>
    <source>
        <tissue evidence="4">Fruit stalk</tissue>
    </source>
</reference>
<sequence length="765" mass="80742">MSSKGGGGGRGGGGEGSRVSIPDNAKKTIQSIREITGKQHSDEEIYAVLKEFSMDPNETAQKLLFLDTFHEVKRKRDKKKETAGTQSRGGRGSRGNYYTSSGKDAGVGKNASARREKGANHTSDRGSMPLPVSQKVKNNTASHTTKTATAIPNGITASPNRSTSHGHGPQVPVDGVHSETKDGLLANKPKTISVQPAVTELAAPIPAQSFSSLIRGQEKSTSNSNASSTSRTSATVSIVNSSASDPVLAPIVSQHAGPVGTIKHEIECQQEAAEVNHIQGNKHVTHDIDVSKTEKTASEVPSSMHGKKAPSKSKVAEQAKQSKPIEPALLQVVTSEVAAVTIKANSQLLADSNVPNGQHVTFPIHFKVSEALKNGLTFGSFDDSFRQGTKHNNVTSVEINSACPVDISQGSDETAREPSSRSQGILSDVEGDNADKPQSPPEFEKVPESDGNISSDADFKVDQSNQELHLNPEGNQSVIPNVPSYGFGFMPASASHLVQLDEPEARVHDVSSIVNFATGNSLAPSGSSTPPVQSSVAAAPQAVHLFRQPFPPNCFYPHYLSPFYMHPMHQFLNPSGLPQQPSTGNVYMPPGAAAPGVKFPLPQFKPGTNVGNPAHLTIPSGYGPLTSPFVGFNLSFPSVTSGSSSSKENLVPSQLKENHIYTTGPMNEGSALWMPAAPGQDLSNLQVNSYNLSLHGQQVPFSPAQAGHGAFAGLYQSPQTMAAPSNVNTLLQQSQAMAAAVGTVGPPTGAYQQPQLAQINWNTNY</sequence>
<dbReference type="InterPro" id="IPR009060">
    <property type="entry name" value="UBA-like_sf"/>
</dbReference>
<feature type="region of interest" description="Disordered" evidence="1">
    <location>
        <begin position="213"/>
        <end position="232"/>
    </location>
</feature>
<dbReference type="PANTHER" id="PTHR46775:SF2">
    <property type="entry name" value="GBF-INTERACTING PROTEIN 1-LIKE"/>
    <property type="match status" value="1"/>
</dbReference>
<organism evidence="3 4">
    <name type="scientific">Durio zibethinus</name>
    <name type="common">Durian</name>
    <dbReference type="NCBI Taxonomy" id="66656"/>
    <lineage>
        <taxon>Eukaryota</taxon>
        <taxon>Viridiplantae</taxon>
        <taxon>Streptophyta</taxon>
        <taxon>Embryophyta</taxon>
        <taxon>Tracheophyta</taxon>
        <taxon>Spermatophyta</taxon>
        <taxon>Magnoliopsida</taxon>
        <taxon>eudicotyledons</taxon>
        <taxon>Gunneridae</taxon>
        <taxon>Pentapetalae</taxon>
        <taxon>rosids</taxon>
        <taxon>malvids</taxon>
        <taxon>Malvales</taxon>
        <taxon>Malvaceae</taxon>
        <taxon>Helicteroideae</taxon>
        <taxon>Durio</taxon>
    </lineage>
</organism>
<proteinExistence type="predicted"/>
<dbReference type="GeneID" id="111275566"/>
<dbReference type="Proteomes" id="UP000515121">
    <property type="component" value="Unplaced"/>
</dbReference>
<dbReference type="SUPFAM" id="SSF46934">
    <property type="entry name" value="UBA-like"/>
    <property type="match status" value="1"/>
</dbReference>
<dbReference type="KEGG" id="dzi:111275566"/>
<feature type="compositionally biased region" description="Polar residues" evidence="1">
    <location>
        <begin position="135"/>
        <end position="165"/>
    </location>
</feature>
<feature type="region of interest" description="Disordered" evidence="1">
    <location>
        <begin position="292"/>
        <end position="314"/>
    </location>
</feature>
<dbReference type="PANTHER" id="PTHR46775">
    <property type="entry name" value="FLOCCULATION PROTEIN (DUF1296)"/>
    <property type="match status" value="1"/>
</dbReference>
<dbReference type="GO" id="GO:0005634">
    <property type="term" value="C:nucleus"/>
    <property type="evidence" value="ECO:0007669"/>
    <property type="project" value="TreeGrafter"/>
</dbReference>
<protein>
    <submittedName>
        <fullName evidence="4">GBF-interacting protein 1-like isoform X1</fullName>
    </submittedName>
</protein>
<feature type="region of interest" description="Disordered" evidence="1">
    <location>
        <begin position="404"/>
        <end position="457"/>
    </location>
</feature>
<keyword evidence="3" id="KW-1185">Reference proteome</keyword>
<evidence type="ECO:0000313" key="3">
    <source>
        <dbReference type="Proteomes" id="UP000515121"/>
    </source>
</evidence>
<name>A0A6P5WL99_DURZI</name>
<evidence type="ECO:0000259" key="2">
    <source>
        <dbReference type="Pfam" id="PF06972"/>
    </source>
</evidence>
<dbReference type="InterPro" id="IPR009719">
    <property type="entry name" value="GIP1_N"/>
</dbReference>
<evidence type="ECO:0000256" key="1">
    <source>
        <dbReference type="SAM" id="MobiDB-lite"/>
    </source>
</evidence>
<feature type="region of interest" description="Disordered" evidence="1">
    <location>
        <begin position="1"/>
        <end position="27"/>
    </location>
</feature>
<dbReference type="Pfam" id="PF06972">
    <property type="entry name" value="GIP1_N"/>
    <property type="match status" value="1"/>
</dbReference>
<dbReference type="AlphaFoldDB" id="A0A6P5WL99"/>
<feature type="compositionally biased region" description="Basic and acidic residues" evidence="1">
    <location>
        <begin position="113"/>
        <end position="124"/>
    </location>
</feature>
<dbReference type="InterPro" id="IPR044277">
    <property type="entry name" value="GIP1"/>
</dbReference>
<evidence type="ECO:0000313" key="4">
    <source>
        <dbReference type="RefSeq" id="XP_022716698.1"/>
    </source>
</evidence>
<feature type="region of interest" description="Disordered" evidence="1">
    <location>
        <begin position="67"/>
        <end position="182"/>
    </location>
</feature>